<evidence type="ECO:0000256" key="1">
    <source>
        <dbReference type="SAM" id="SignalP"/>
    </source>
</evidence>
<feature type="chain" id="PRO_5045879535" evidence="1">
    <location>
        <begin position="24"/>
        <end position="233"/>
    </location>
</feature>
<dbReference type="RefSeq" id="WP_272748159.1">
    <property type="nucleotide sequence ID" value="NZ_JAQQKX010000007.1"/>
</dbReference>
<feature type="signal peptide" evidence="1">
    <location>
        <begin position="1"/>
        <end position="23"/>
    </location>
</feature>
<reference evidence="2 3" key="1">
    <citation type="submission" date="2023-01" db="EMBL/GenBank/DDBJ databases">
        <title>Novel species of the genus Asticcacaulis isolated from rivers.</title>
        <authorList>
            <person name="Lu H."/>
        </authorList>
    </citation>
    <scope>NUCLEOTIDE SEQUENCE [LARGE SCALE GENOMIC DNA]</scope>
    <source>
        <strain evidence="2 3">BYS171W</strain>
    </source>
</reference>
<keyword evidence="3" id="KW-1185">Reference proteome</keyword>
<name>A0ABT5HUP0_9CAUL</name>
<keyword evidence="1" id="KW-0732">Signal</keyword>
<evidence type="ECO:0000313" key="2">
    <source>
        <dbReference type="EMBL" id="MDC7683694.1"/>
    </source>
</evidence>
<evidence type="ECO:0000313" key="3">
    <source>
        <dbReference type="Proteomes" id="UP001214854"/>
    </source>
</evidence>
<comment type="caution">
    <text evidence="2">The sequence shown here is derived from an EMBL/GenBank/DDBJ whole genome shotgun (WGS) entry which is preliminary data.</text>
</comment>
<dbReference type="Proteomes" id="UP001214854">
    <property type="component" value="Unassembled WGS sequence"/>
</dbReference>
<dbReference type="EMBL" id="JAQQKX010000007">
    <property type="protein sequence ID" value="MDC7683694.1"/>
    <property type="molecule type" value="Genomic_DNA"/>
</dbReference>
<sequence>MLKRLLAFVAGLVMLCASLSAVAATPAEKQFNLKKGKALVILMITRPEEGKPFANVGVLTAGSFDSATQGNKLTPFSGWLTWYMIDDPVTRQRFLVGQVNAGEVALYDFMTDRLGVCFNSGTLSFTVEEGKTYFIGSFDPKPYIREINDVMSENRLALAMSQAPMIYLFDRKLEHFTLPAETPDGLGQATTLVANLKQPTREIVVPELRPTTFFTGRDAFGVNKLCRGYYSGK</sequence>
<gene>
    <name evidence="2" type="ORF">PQU92_10420</name>
</gene>
<protein>
    <submittedName>
        <fullName evidence="2">Uncharacterized protein</fullName>
    </submittedName>
</protein>
<accession>A0ABT5HUP0</accession>
<proteinExistence type="predicted"/>
<organism evidence="2 3">
    <name type="scientific">Asticcacaulis aquaticus</name>
    <dbReference type="NCBI Taxonomy" id="2984212"/>
    <lineage>
        <taxon>Bacteria</taxon>
        <taxon>Pseudomonadati</taxon>
        <taxon>Pseudomonadota</taxon>
        <taxon>Alphaproteobacteria</taxon>
        <taxon>Caulobacterales</taxon>
        <taxon>Caulobacteraceae</taxon>
        <taxon>Asticcacaulis</taxon>
    </lineage>
</organism>